<proteinExistence type="predicted"/>
<dbReference type="Proteomes" id="UP000828048">
    <property type="component" value="Chromosome 12"/>
</dbReference>
<accession>A0ACB7ZEH1</accession>
<protein>
    <submittedName>
        <fullName evidence="1">Uncharacterized protein</fullName>
    </submittedName>
</protein>
<evidence type="ECO:0000313" key="2">
    <source>
        <dbReference type="Proteomes" id="UP000828048"/>
    </source>
</evidence>
<comment type="caution">
    <text evidence="1">The sequence shown here is derived from an EMBL/GenBank/DDBJ whole genome shotgun (WGS) entry which is preliminary data.</text>
</comment>
<dbReference type="EMBL" id="CM037162">
    <property type="protein sequence ID" value="KAH7864239.1"/>
    <property type="molecule type" value="Genomic_DNA"/>
</dbReference>
<gene>
    <name evidence="1" type="ORF">Vadar_027377</name>
</gene>
<keyword evidence="2" id="KW-1185">Reference proteome</keyword>
<sequence length="561" mass="61504">MSSTVITIPNADEITHIQKKKSQYALPFSVSSLIAIQSKYDKRKVLHSIKVGIALVLVSLLYLLDPLYEQVGDNAMWAIMTVVVIFEFTAGATLGKGLNRGIGTLLGGGLGCLVAILADEVDRVSNAVIVGTSVFLFGAAATYCRLVPSIKRRYDYGAMIFILTFNLVVVSGLRADRIIELARQRLSTIGMGFAVCVFTSLFIFPNWASDELHRSISSKFGKLGICIEGCLEEYFRLPDEKENQTKGNLADCRAVLDSKSSDESLANFARWEPWHGKFGISYPWDKYLQIGDVLRELSATIISLKGCLQSPRQPSSTIRHSVMEPCETVGLYLAWTLGELGESIKKMERCPPKELVASKLQSMKQALSLIASPSKLGAVDNGEGLAMASFVFLLMEIVDKVEVLAKEKETGKEEEEKEEANTERAFLLKMMKAFVTGLLIGFLGISSVVQCIPNTNVSSILCNSRVFSKGDPFSISLAYVLSELEAVTPTRQGYDYHNVSPYPNAFAYGHAACNANLTSPDCSTCLGAAKTAMFATCVSRIGVRAVLFDCTIRYEQYPFDD</sequence>
<organism evidence="1 2">
    <name type="scientific">Vaccinium darrowii</name>
    <dbReference type="NCBI Taxonomy" id="229202"/>
    <lineage>
        <taxon>Eukaryota</taxon>
        <taxon>Viridiplantae</taxon>
        <taxon>Streptophyta</taxon>
        <taxon>Embryophyta</taxon>
        <taxon>Tracheophyta</taxon>
        <taxon>Spermatophyta</taxon>
        <taxon>Magnoliopsida</taxon>
        <taxon>eudicotyledons</taxon>
        <taxon>Gunneridae</taxon>
        <taxon>Pentapetalae</taxon>
        <taxon>asterids</taxon>
        <taxon>Ericales</taxon>
        <taxon>Ericaceae</taxon>
        <taxon>Vaccinioideae</taxon>
        <taxon>Vaccinieae</taxon>
        <taxon>Vaccinium</taxon>
    </lineage>
</organism>
<name>A0ACB7ZEH1_9ERIC</name>
<evidence type="ECO:0000313" key="1">
    <source>
        <dbReference type="EMBL" id="KAH7864239.1"/>
    </source>
</evidence>
<reference evidence="1 2" key="1">
    <citation type="journal article" date="2021" name="Hortic Res">
        <title>High-quality reference genome and annotation aids understanding of berry development for evergreen blueberry (Vaccinium darrowii).</title>
        <authorList>
            <person name="Yu J."/>
            <person name="Hulse-Kemp A.M."/>
            <person name="Babiker E."/>
            <person name="Staton M."/>
        </authorList>
    </citation>
    <scope>NUCLEOTIDE SEQUENCE [LARGE SCALE GENOMIC DNA]</scope>
    <source>
        <strain evidence="2">cv. NJ 8807/NJ 8810</strain>
        <tissue evidence="1">Young leaf</tissue>
    </source>
</reference>